<sequence>MKRFHLMPALLACAALAGPLTAQAAMDSATRSAFTQECVNAAKQHKLDDKTAKAHCDCGAKQVDSHFSDKEIASLSADASQNPALASKLQKLVAENCSAAKK</sequence>
<feature type="signal peptide" evidence="1">
    <location>
        <begin position="1"/>
        <end position="24"/>
    </location>
</feature>
<dbReference type="GeneID" id="45542904"/>
<evidence type="ECO:0008006" key="6">
    <source>
        <dbReference type="Google" id="ProtNLM"/>
    </source>
</evidence>
<evidence type="ECO:0000313" key="5">
    <source>
        <dbReference type="Proteomes" id="UP000614982"/>
    </source>
</evidence>
<dbReference type="EMBL" id="BLWA01000011">
    <property type="protein sequence ID" value="GFM93615.1"/>
    <property type="molecule type" value="Genomic_DNA"/>
</dbReference>
<name>A0A3M4VV28_PSECI</name>
<protein>
    <recommendedName>
        <fullName evidence="6">Secreted protein</fullName>
    </recommendedName>
</protein>
<dbReference type="Proteomes" id="UP000278332">
    <property type="component" value="Unassembled WGS sequence"/>
</dbReference>
<dbReference type="Proteomes" id="UP000614982">
    <property type="component" value="Unassembled WGS sequence"/>
</dbReference>
<reference evidence="3 4" key="1">
    <citation type="submission" date="2018-08" db="EMBL/GenBank/DDBJ databases">
        <title>Recombination of ecologically and evolutionarily significant loci maintains genetic cohesion in the Pseudomonas syringae species complex.</title>
        <authorList>
            <person name="Dillon M."/>
            <person name="Thakur S."/>
            <person name="Almeida R.N.D."/>
            <person name="Weir B.S."/>
            <person name="Guttman D.S."/>
        </authorList>
    </citation>
    <scope>NUCLEOTIDE SEQUENCE [LARGE SCALE GENOMIC DNA]</scope>
    <source>
        <strain evidence="3 4">ICMP 6917</strain>
    </source>
</reference>
<dbReference type="RefSeq" id="WP_025260461.1">
    <property type="nucleotide sequence ID" value="NZ_BLVV01000001.1"/>
</dbReference>
<dbReference type="EMBL" id="RBRY01000104">
    <property type="protein sequence ID" value="RMR55710.1"/>
    <property type="molecule type" value="Genomic_DNA"/>
</dbReference>
<evidence type="ECO:0000313" key="3">
    <source>
        <dbReference type="EMBL" id="RMR55710.1"/>
    </source>
</evidence>
<evidence type="ECO:0000313" key="2">
    <source>
        <dbReference type="EMBL" id="GFM93615.1"/>
    </source>
</evidence>
<proteinExistence type="predicted"/>
<comment type="caution">
    <text evidence="3">The sequence shown here is derived from an EMBL/GenBank/DDBJ whole genome shotgun (WGS) entry which is preliminary data.</text>
</comment>
<feature type="chain" id="PRO_5018098609" description="Secreted protein" evidence="1">
    <location>
        <begin position="25"/>
        <end position="102"/>
    </location>
</feature>
<gene>
    <name evidence="3" type="ORF">ALP84_03273</name>
    <name evidence="2" type="ORF">PSCICP_35870</name>
</gene>
<evidence type="ECO:0000256" key="1">
    <source>
        <dbReference type="SAM" id="SignalP"/>
    </source>
</evidence>
<evidence type="ECO:0000313" key="4">
    <source>
        <dbReference type="Proteomes" id="UP000278332"/>
    </source>
</evidence>
<organism evidence="3 4">
    <name type="scientific">Pseudomonas cichorii</name>
    <dbReference type="NCBI Taxonomy" id="36746"/>
    <lineage>
        <taxon>Bacteria</taxon>
        <taxon>Pseudomonadati</taxon>
        <taxon>Pseudomonadota</taxon>
        <taxon>Gammaproteobacteria</taxon>
        <taxon>Pseudomonadales</taxon>
        <taxon>Pseudomonadaceae</taxon>
        <taxon>Pseudomonas</taxon>
    </lineage>
</organism>
<reference evidence="2 5" key="2">
    <citation type="submission" date="2020-05" db="EMBL/GenBank/DDBJ databases">
        <title>Genetic diversity of Pseudomonas cichorii.</title>
        <authorList>
            <person name="Tani S."/>
            <person name="Yagi H."/>
            <person name="Hashimoto S."/>
            <person name="Iiyama K."/>
            <person name="Furuya N."/>
        </authorList>
    </citation>
    <scope>NUCLEOTIDE SEQUENCE [LARGE SCALE GENOMIC DNA]</scope>
    <source>
        <strain evidence="2 5">LMG 2162</strain>
    </source>
</reference>
<keyword evidence="1" id="KW-0732">Signal</keyword>
<keyword evidence="5" id="KW-1185">Reference proteome</keyword>
<accession>A0A3M4VV28</accession>
<dbReference type="AlphaFoldDB" id="A0A3M4VV28"/>